<dbReference type="PANTHER" id="PTHR41773:SF1">
    <property type="entry name" value="RELA_SPOT DOMAIN-CONTAINING PROTEIN"/>
    <property type="match status" value="1"/>
</dbReference>
<dbReference type="SUPFAM" id="SSF81301">
    <property type="entry name" value="Nucleotidyltransferase"/>
    <property type="match status" value="1"/>
</dbReference>
<comment type="pathway">
    <text evidence="1">Purine metabolism; ppGpp biosynthesis; ppGpp from GTP: step 1/2.</text>
</comment>
<dbReference type="Pfam" id="PF04607">
    <property type="entry name" value="RelA_SpoT"/>
    <property type="match status" value="1"/>
</dbReference>
<dbReference type="RefSeq" id="WP_173680548.1">
    <property type="nucleotide sequence ID" value="NZ_JAAZWO010000004.1"/>
</dbReference>
<feature type="domain" description="RelA/SpoT" evidence="2">
    <location>
        <begin position="50"/>
        <end position="186"/>
    </location>
</feature>
<evidence type="ECO:0000313" key="4">
    <source>
        <dbReference type="Proteomes" id="UP000563151"/>
    </source>
</evidence>
<reference evidence="3 4" key="1">
    <citation type="submission" date="2020-04" db="EMBL/GenBank/DDBJ databases">
        <title>Genomic insights into acetone-butanol-ethanol (ABE) fermentation by sequencing solventogenic clostridia strains.</title>
        <authorList>
            <person name="Brown S."/>
        </authorList>
    </citation>
    <scope>NUCLEOTIDE SEQUENCE [LARGE SCALE GENOMIC DNA]</scope>
    <source>
        <strain evidence="3 4">DJ011</strain>
    </source>
</reference>
<keyword evidence="4" id="KW-1185">Reference proteome</keyword>
<dbReference type="InterPro" id="IPR007685">
    <property type="entry name" value="RelA_SpoT"/>
</dbReference>
<dbReference type="GO" id="GO:0015969">
    <property type="term" value="P:guanosine tetraphosphate metabolic process"/>
    <property type="evidence" value="ECO:0007669"/>
    <property type="project" value="InterPro"/>
</dbReference>
<dbReference type="EMBL" id="JAAZWO010000004">
    <property type="protein sequence ID" value="MBC2396958.1"/>
    <property type="molecule type" value="Genomic_DNA"/>
</dbReference>
<evidence type="ECO:0000259" key="2">
    <source>
        <dbReference type="SMART" id="SM00954"/>
    </source>
</evidence>
<evidence type="ECO:0000313" key="3">
    <source>
        <dbReference type="EMBL" id="MBC2396958.1"/>
    </source>
</evidence>
<dbReference type="InterPro" id="IPR043519">
    <property type="entry name" value="NT_sf"/>
</dbReference>
<dbReference type="Proteomes" id="UP000563151">
    <property type="component" value="Unassembled WGS sequence"/>
</dbReference>
<dbReference type="PANTHER" id="PTHR41773">
    <property type="entry name" value="GTP PYROPHOSPHATASE-RELATED"/>
    <property type="match status" value="1"/>
</dbReference>
<protein>
    <submittedName>
        <fullName evidence="3">RelA/spoT family protein</fullName>
    </submittedName>
</protein>
<dbReference type="SMART" id="SM00954">
    <property type="entry name" value="RelA_SpoT"/>
    <property type="match status" value="1"/>
</dbReference>
<accession>A0A923E5X4</accession>
<dbReference type="Gene3D" id="3.30.460.10">
    <property type="entry name" value="Beta Polymerase, domain 2"/>
    <property type="match status" value="1"/>
</dbReference>
<evidence type="ECO:0000256" key="1">
    <source>
        <dbReference type="ARBA" id="ARBA00004976"/>
    </source>
</evidence>
<proteinExistence type="predicted"/>
<name>A0A923E5X4_CLOTT</name>
<comment type="caution">
    <text evidence="3">The sequence shown here is derived from an EMBL/GenBank/DDBJ whole genome shotgun (WGS) entry which is preliminary data.</text>
</comment>
<sequence length="510" mass="60903">MELRMFSFIEEAMEYLENFKEDLEISCKDIELYFREILSVNDEGYLNINSRVKSAGSLKEKILRNNYYKKYESPKELFSKLSDLIGIRIECRFIEDEKNIYKILKKHFNKLHCDGYYYNTSNKNLRLNLACKQPQEQKNGFEIFRIDGAYEYNNKIINFELQIKSLVNIFWGEIEHKVIYKNNNYIIVDDFFKDIMASVKKNLAMIDNQLLIIYNQVNKLNTIDPVARKNQLESVASKIIYDIFSVKMKKSIGFIVDFRESCDAIIKYIFRTNSTENSQDYNKALLNTLSRLNDIGKNQMDFNREIKFEEEIYFDDEFSNIIGSSILDSINKDFQWNLFFRILFEIELGNNVEDFKTYIKFLRSTLYYNDCFLQLYKLFRSEEAEIIINSLMKNIAYSFKDIDSITFIYDTNIKKIKNSIEEVVELICKNINSFEEWKEYKHLYLELLMLKVLSVFNCKVKVSKVKEYIEKVKQYPEKIEIRKGILEYIDKLETLHEISVAETIKIFKVK</sequence>
<dbReference type="AlphaFoldDB" id="A0A923E5X4"/>
<gene>
    <name evidence="3" type="ORF">HGG79_04075</name>
</gene>
<organism evidence="3 4">
    <name type="scientific">Clostridium tetanomorphum</name>
    <dbReference type="NCBI Taxonomy" id="1553"/>
    <lineage>
        <taxon>Bacteria</taxon>
        <taxon>Bacillati</taxon>
        <taxon>Bacillota</taxon>
        <taxon>Clostridia</taxon>
        <taxon>Eubacteriales</taxon>
        <taxon>Clostridiaceae</taxon>
        <taxon>Clostridium</taxon>
    </lineage>
</organism>